<dbReference type="Gramene" id="ONIVA07G21670.1">
    <property type="protein sequence ID" value="ONIVA07G21670.1"/>
    <property type="gene ID" value="ONIVA07G21670"/>
</dbReference>
<dbReference type="Proteomes" id="UP000006591">
    <property type="component" value="Chromosome 7"/>
</dbReference>
<organism evidence="2">
    <name type="scientific">Oryza nivara</name>
    <name type="common">Indian wild rice</name>
    <name type="synonym">Oryza sativa f. spontanea</name>
    <dbReference type="NCBI Taxonomy" id="4536"/>
    <lineage>
        <taxon>Eukaryota</taxon>
        <taxon>Viridiplantae</taxon>
        <taxon>Streptophyta</taxon>
        <taxon>Embryophyta</taxon>
        <taxon>Tracheophyta</taxon>
        <taxon>Spermatophyta</taxon>
        <taxon>Magnoliopsida</taxon>
        <taxon>Liliopsida</taxon>
        <taxon>Poales</taxon>
        <taxon>Poaceae</taxon>
        <taxon>BOP clade</taxon>
        <taxon>Oryzoideae</taxon>
        <taxon>Oryzeae</taxon>
        <taxon>Oryzinae</taxon>
        <taxon>Oryza</taxon>
    </lineage>
</organism>
<evidence type="ECO:0000259" key="1">
    <source>
        <dbReference type="Pfam" id="PF23635"/>
    </source>
</evidence>
<dbReference type="PANTHER" id="PTHR33207">
    <property type="entry name" value="F-BOX DOMAIN CONTAINING PROTEIN-RELATED"/>
    <property type="match status" value="1"/>
</dbReference>
<dbReference type="AlphaFoldDB" id="A0A0E0I403"/>
<dbReference type="InterPro" id="IPR056594">
    <property type="entry name" value="AT5G49610-like_b-prop"/>
</dbReference>
<evidence type="ECO:0000313" key="3">
    <source>
        <dbReference type="Proteomes" id="UP000006591"/>
    </source>
</evidence>
<dbReference type="EnsemblPlants" id="ONIVA07G21670.1">
    <property type="protein sequence ID" value="ONIVA07G21670.1"/>
    <property type="gene ID" value="ONIVA07G21670"/>
</dbReference>
<dbReference type="STRING" id="4536.A0A0E0I403"/>
<keyword evidence="3" id="KW-1185">Reference proteome</keyword>
<dbReference type="HOGENOM" id="CLU_024027_1_0_1"/>
<name>A0A0E0I403_ORYNI</name>
<reference evidence="2" key="1">
    <citation type="submission" date="2015-04" db="UniProtKB">
        <authorList>
            <consortium name="EnsemblPlants"/>
        </authorList>
    </citation>
    <scope>IDENTIFICATION</scope>
    <source>
        <strain evidence="2">SL10</strain>
    </source>
</reference>
<feature type="domain" description="F-box protein AT5G49610-like beta-propeller" evidence="1">
    <location>
        <begin position="86"/>
        <end position="293"/>
    </location>
</feature>
<dbReference type="Pfam" id="PF23635">
    <property type="entry name" value="Beta-prop_AT5G49610-like"/>
    <property type="match status" value="1"/>
</dbReference>
<evidence type="ECO:0000313" key="2">
    <source>
        <dbReference type="EnsemblPlants" id="ONIVA07G21670.1"/>
    </source>
</evidence>
<reference evidence="2" key="2">
    <citation type="submission" date="2018-04" db="EMBL/GenBank/DDBJ databases">
        <title>OnivRS2 (Oryza nivara Reference Sequence Version 2).</title>
        <authorList>
            <person name="Zhang J."/>
            <person name="Kudrna D."/>
            <person name="Lee S."/>
            <person name="Talag J."/>
            <person name="Rajasekar S."/>
            <person name="Welchert J."/>
            <person name="Hsing Y.-I."/>
            <person name="Wing R.A."/>
        </authorList>
    </citation>
    <scope>NUCLEOTIDE SEQUENCE [LARGE SCALE GENOMIC DNA]</scope>
    <source>
        <strain evidence="2">SL10</strain>
    </source>
</reference>
<proteinExistence type="predicted"/>
<protein>
    <recommendedName>
        <fullName evidence="1">F-box protein AT5G49610-like beta-propeller domain-containing protein</fullName>
    </recommendedName>
</protein>
<accession>A0A0E0I403</accession>
<sequence>MATTVATRGAALAFRRRLSLRLFSHSSASASLPLLLGHFHHPRPVPPRGSPGDLNMAPNVPAFQPLTPSSPRFSLDFVPDLSRFTILDSHLGLLLLRRHDDHGDAFLACDPVSRRHALFHPPPTMGRYSGGTVFSAALLSREADAGGLRFEAVCVAVDADAPRAWVATCRDGDCRWRALPRSRDVAIEFDPYWLESHCVRAAGSLYWHICNNPCALALDAATLQFSFLRAPAAMWDSTTHHKYRVGESPVDGRLCLASLERDGFQLWVRGSGEGSDHGWVLERHVRMQEVLDAVPWLPRDILIRHAHMWLSDIDAGRTGKVFIASFGYGRFSYHMDTGKLECLSTDDGMQYGHPIFPYFSAPPVVAFGRTTGRRAALTFRRLFSSHSAAPAPPPLLGHFHHPAPVPPRGCPPRPHTLLTVPAFQPLITAASSSPRRLSLDFVPDLSHFVLLYSHLGLLLLRHRERHDAFLVCDPVSRRHVLFHPPPVDEYSSGGIFSAALLSRDDAAAGDPGGDGGGLRFGAVCVAVNLGRPCAWVAIEFDPDLLECLTVRAAGSLYWHIRNNSWTLALDTATLQFSFLRAPAAMWDSTSHHRYRVGEMPASDGRLCVASLEPPGLLELWVRGSGECSDHGWVMERRVRMLEVLDAVPWLPRNVLLRHLVLWLSDIDAGRTGKVFIATAGFGRFSYHLDTGEMECLATEDGMEVKYMGGP</sequence>